<sequence length="145" mass="16878">MAEHTQNVKTGEWLPGARSAQSTSYSTNSSQELDSLSGFNPFLPWAAMFPWLNFEYLKLEVRLEDDQVRILGEQGRFDRGMHAARQIDASIPTEQIVEAAERMQLQLQQLTQQLMQDQFQQQMNRMMQAAMMPWTAMMFPFLKRD</sequence>
<dbReference type="RefSeq" id="WP_132289087.1">
    <property type="nucleotide sequence ID" value="NZ_SMFU01000007.1"/>
</dbReference>
<dbReference type="OrthoDB" id="9836055at2"/>
<comment type="caution">
    <text evidence="3">The sequence shown here is derived from an EMBL/GenBank/DDBJ whole genome shotgun (WGS) entry which is preliminary data.</text>
</comment>
<reference evidence="3 4" key="1">
    <citation type="submission" date="2019-03" db="EMBL/GenBank/DDBJ databases">
        <title>Genomic Encyclopedia of Archaeal and Bacterial Type Strains, Phase II (KMG-II): from individual species to whole genera.</title>
        <authorList>
            <person name="Goeker M."/>
        </authorList>
    </citation>
    <scope>NUCLEOTIDE SEQUENCE [LARGE SCALE GENOMIC DNA]</scope>
    <source>
        <strain evidence="3 4">DSM 27697</strain>
    </source>
</reference>
<feature type="region of interest" description="Disordered" evidence="2">
    <location>
        <begin position="1"/>
        <end position="30"/>
    </location>
</feature>
<feature type="compositionally biased region" description="Low complexity" evidence="2">
    <location>
        <begin position="19"/>
        <end position="30"/>
    </location>
</feature>
<name>A0A4R1GL70_9GAMM</name>
<accession>A0A4R1GL70</accession>
<proteinExistence type="predicted"/>
<keyword evidence="4" id="KW-1185">Reference proteome</keyword>
<evidence type="ECO:0000313" key="3">
    <source>
        <dbReference type="EMBL" id="TCK09184.1"/>
    </source>
</evidence>
<organism evidence="3 4">
    <name type="scientific">Marinobacterium mangrovicola</name>
    <dbReference type="NCBI Taxonomy" id="1476959"/>
    <lineage>
        <taxon>Bacteria</taxon>
        <taxon>Pseudomonadati</taxon>
        <taxon>Pseudomonadota</taxon>
        <taxon>Gammaproteobacteria</taxon>
        <taxon>Oceanospirillales</taxon>
        <taxon>Oceanospirillaceae</taxon>
        <taxon>Marinobacterium</taxon>
    </lineage>
</organism>
<evidence type="ECO:0000256" key="1">
    <source>
        <dbReference type="SAM" id="Coils"/>
    </source>
</evidence>
<keyword evidence="1" id="KW-0175">Coiled coil</keyword>
<evidence type="ECO:0000313" key="4">
    <source>
        <dbReference type="Proteomes" id="UP000294546"/>
    </source>
</evidence>
<dbReference type="Proteomes" id="UP000294546">
    <property type="component" value="Unassembled WGS sequence"/>
</dbReference>
<protein>
    <submittedName>
        <fullName evidence="3">Uncharacterized protein</fullName>
    </submittedName>
</protein>
<evidence type="ECO:0000256" key="2">
    <source>
        <dbReference type="SAM" id="MobiDB-lite"/>
    </source>
</evidence>
<feature type="coiled-coil region" evidence="1">
    <location>
        <begin position="93"/>
        <end position="120"/>
    </location>
</feature>
<dbReference type="EMBL" id="SMFU01000007">
    <property type="protein sequence ID" value="TCK09184.1"/>
    <property type="molecule type" value="Genomic_DNA"/>
</dbReference>
<dbReference type="AlphaFoldDB" id="A0A4R1GL70"/>
<gene>
    <name evidence="3" type="ORF">CLV83_1288</name>
</gene>